<gene>
    <name evidence="4" type="primary">PHYL</name>
    <name evidence="3" type="ORF">CCAP1982_LOCUS19611</name>
</gene>
<evidence type="ECO:0000256" key="1">
    <source>
        <dbReference type="SAM" id="MobiDB-lite"/>
    </source>
</evidence>
<feature type="region of interest" description="Disordered" evidence="1">
    <location>
        <begin position="277"/>
        <end position="303"/>
    </location>
</feature>
<sequence>MSEKSSEYMKRTCLICGCHTNQTINIYEPRSGPNIVELIQAKFKFQPLNEDKYLCFSCNNWLINWHSLQALNSNDAESPSGTFRPQMNSMLHKEKAENRRQQSHSQLSDQKANKGAYRPIAKVLPWRIISKTPETIKDSKVSTTEYSSLQASTAAQLFLVEGKCNWNSQSEKRNSKCYYTKRKMILKKIRTRRQCTEYNKSQQPFKLPEDTNVADVFKKEIQQKNNCQQTNISSQTRIFGNTNNANTIISHNQSLKRPLVDGKMVSMLRRLGTTLSHENFNRGTSSSRPLLPQIMSPTKSTPHWTRQLDEDEILLDFDSAISEVLPQVIRVQQQKLNNENRMPEAMAVKQAYRSLTYQVSLDEDDSQCVYPVLPEGLSISLV</sequence>
<keyword evidence="5" id="KW-1185">Reference proteome</keyword>
<feature type="region of interest" description="Disordered" evidence="1">
    <location>
        <begin position="93"/>
        <end position="114"/>
    </location>
</feature>
<dbReference type="EMBL" id="CAJHJT010000056">
    <property type="protein sequence ID" value="CAD7011522.1"/>
    <property type="molecule type" value="Genomic_DNA"/>
</dbReference>
<evidence type="ECO:0000313" key="3">
    <source>
        <dbReference type="EMBL" id="CAD7011522.1"/>
    </source>
</evidence>
<reference evidence="3" key="3">
    <citation type="submission" date="2020-11" db="EMBL/GenBank/DDBJ databases">
        <authorList>
            <person name="Whitehead M."/>
        </authorList>
    </citation>
    <scope>NUCLEOTIDE SEQUENCE</scope>
    <source>
        <strain evidence="3">EGII</strain>
    </source>
</reference>
<name>W8BSR0_CERCA</name>
<feature type="domain" description="ZAD" evidence="2">
    <location>
        <begin position="12"/>
        <end position="70"/>
    </location>
</feature>
<dbReference type="Pfam" id="PF07776">
    <property type="entry name" value="zf-AD"/>
    <property type="match status" value="1"/>
</dbReference>
<dbReference type="GO" id="GO:0008270">
    <property type="term" value="F:zinc ion binding"/>
    <property type="evidence" value="ECO:0007669"/>
    <property type="project" value="InterPro"/>
</dbReference>
<protein>
    <submittedName>
        <fullName evidence="3">(Mediterranean fruit fly) hypothetical protein</fullName>
    </submittedName>
    <submittedName>
        <fullName evidence="4">Protein phyllopod</fullName>
    </submittedName>
</protein>
<feature type="compositionally biased region" description="Polar residues" evidence="1">
    <location>
        <begin position="277"/>
        <end position="288"/>
    </location>
</feature>
<reference evidence="4" key="2">
    <citation type="journal article" date="2014" name="BMC Genomics">
        <title>A genomic perspective to assessing quality of mass-reared SIT flies used in Mediterranean fruit fly (Ceratitis capitata) eradication in California.</title>
        <authorList>
            <person name="Calla B."/>
            <person name="Hall B."/>
            <person name="Hou S."/>
            <person name="Geib S.M."/>
        </authorList>
    </citation>
    <scope>NUCLEOTIDE SEQUENCE</scope>
</reference>
<evidence type="ECO:0000259" key="2">
    <source>
        <dbReference type="Pfam" id="PF07776"/>
    </source>
</evidence>
<dbReference type="InterPro" id="IPR012934">
    <property type="entry name" value="Znf_AD"/>
</dbReference>
<dbReference type="OrthoDB" id="7959766at2759"/>
<dbReference type="Proteomes" id="UP000606786">
    <property type="component" value="Unassembled WGS sequence"/>
</dbReference>
<dbReference type="GO" id="GO:0005634">
    <property type="term" value="C:nucleus"/>
    <property type="evidence" value="ECO:0007669"/>
    <property type="project" value="InterPro"/>
</dbReference>
<evidence type="ECO:0000313" key="5">
    <source>
        <dbReference type="Proteomes" id="UP000606786"/>
    </source>
</evidence>
<proteinExistence type="evidence at transcript level"/>
<reference evidence="4" key="1">
    <citation type="submission" date="2013-07" db="EMBL/GenBank/DDBJ databases">
        <authorList>
            <person name="Geib S."/>
        </authorList>
    </citation>
    <scope>NUCLEOTIDE SEQUENCE</scope>
</reference>
<dbReference type="AlphaFoldDB" id="W8BSR0"/>
<organism evidence="4">
    <name type="scientific">Ceratitis capitata</name>
    <name type="common">Mediterranean fruit fly</name>
    <name type="synonym">Tephritis capitata</name>
    <dbReference type="NCBI Taxonomy" id="7213"/>
    <lineage>
        <taxon>Eukaryota</taxon>
        <taxon>Metazoa</taxon>
        <taxon>Ecdysozoa</taxon>
        <taxon>Arthropoda</taxon>
        <taxon>Hexapoda</taxon>
        <taxon>Insecta</taxon>
        <taxon>Pterygota</taxon>
        <taxon>Neoptera</taxon>
        <taxon>Endopterygota</taxon>
        <taxon>Diptera</taxon>
        <taxon>Brachycera</taxon>
        <taxon>Muscomorpha</taxon>
        <taxon>Tephritoidea</taxon>
        <taxon>Tephritidae</taxon>
        <taxon>Ceratitis</taxon>
        <taxon>Ceratitis</taxon>
    </lineage>
</organism>
<dbReference type="EMBL" id="GAMC01002155">
    <property type="protein sequence ID" value="JAC04401.1"/>
    <property type="molecule type" value="mRNA"/>
</dbReference>
<evidence type="ECO:0000313" key="4">
    <source>
        <dbReference type="EMBL" id="JAC04401.1"/>
    </source>
</evidence>
<accession>W8BSR0</accession>